<name>A0ABR3V6A4_9PEZI</name>
<gene>
    <name evidence="2" type="ORF">VTK73DRAFT_4740</name>
</gene>
<comment type="caution">
    <text evidence="2">The sequence shown here is derived from an EMBL/GenBank/DDBJ whole genome shotgun (WGS) entry which is preliminary data.</text>
</comment>
<evidence type="ECO:0000313" key="3">
    <source>
        <dbReference type="Proteomes" id="UP001586593"/>
    </source>
</evidence>
<keyword evidence="3" id="KW-1185">Reference proteome</keyword>
<accession>A0ABR3V6A4</accession>
<feature type="compositionally biased region" description="Basic and acidic residues" evidence="1">
    <location>
        <begin position="7"/>
        <end position="27"/>
    </location>
</feature>
<proteinExistence type="predicted"/>
<evidence type="ECO:0000313" key="2">
    <source>
        <dbReference type="EMBL" id="KAL1837294.1"/>
    </source>
</evidence>
<dbReference type="EMBL" id="JAZHXJ010002674">
    <property type="protein sequence ID" value="KAL1837294.1"/>
    <property type="molecule type" value="Genomic_DNA"/>
</dbReference>
<organism evidence="2 3">
    <name type="scientific">Phialemonium thermophilum</name>
    <dbReference type="NCBI Taxonomy" id="223376"/>
    <lineage>
        <taxon>Eukaryota</taxon>
        <taxon>Fungi</taxon>
        <taxon>Dikarya</taxon>
        <taxon>Ascomycota</taxon>
        <taxon>Pezizomycotina</taxon>
        <taxon>Sordariomycetes</taxon>
        <taxon>Sordariomycetidae</taxon>
        <taxon>Cephalothecales</taxon>
        <taxon>Cephalothecaceae</taxon>
        <taxon>Phialemonium</taxon>
    </lineage>
</organism>
<protein>
    <submittedName>
        <fullName evidence="2">Uncharacterized protein</fullName>
    </submittedName>
</protein>
<reference evidence="2 3" key="1">
    <citation type="journal article" date="2024" name="Commun. Biol.">
        <title>Comparative genomic analysis of thermophilic fungi reveals convergent evolutionary adaptations and gene losses.</title>
        <authorList>
            <person name="Steindorff A.S."/>
            <person name="Aguilar-Pontes M.V."/>
            <person name="Robinson A.J."/>
            <person name="Andreopoulos B."/>
            <person name="LaButti K."/>
            <person name="Kuo A."/>
            <person name="Mondo S."/>
            <person name="Riley R."/>
            <person name="Otillar R."/>
            <person name="Haridas S."/>
            <person name="Lipzen A."/>
            <person name="Grimwood J."/>
            <person name="Schmutz J."/>
            <person name="Clum A."/>
            <person name="Reid I.D."/>
            <person name="Moisan M.C."/>
            <person name="Butler G."/>
            <person name="Nguyen T.T.M."/>
            <person name="Dewar K."/>
            <person name="Conant G."/>
            <person name="Drula E."/>
            <person name="Henrissat B."/>
            <person name="Hansel C."/>
            <person name="Singer S."/>
            <person name="Hutchinson M.I."/>
            <person name="de Vries R.P."/>
            <person name="Natvig D.O."/>
            <person name="Powell A.J."/>
            <person name="Tsang A."/>
            <person name="Grigoriev I.V."/>
        </authorList>
    </citation>
    <scope>NUCLEOTIDE SEQUENCE [LARGE SCALE GENOMIC DNA]</scope>
    <source>
        <strain evidence="2 3">ATCC 24622</strain>
    </source>
</reference>
<dbReference type="Proteomes" id="UP001586593">
    <property type="component" value="Unassembled WGS sequence"/>
</dbReference>
<sequence>MKRWRWRERARESEREGERERDRETERDGDNIVLMDCLRDSPCRVSVTYPTYTQRQQHTLRYTLRYTPLCERGRGRPQHLIAADISQSRGRERRRYVSTLPGVAEVVPNLARQVDSAPLPLDQGVATSGQSGVPPTNDTLLTKHPCCWGVGRAGTTESQCLYPPGGTVQRAMPVLSGKLGMLGPLLFRL</sequence>
<feature type="region of interest" description="Disordered" evidence="1">
    <location>
        <begin position="1"/>
        <end position="27"/>
    </location>
</feature>
<evidence type="ECO:0000256" key="1">
    <source>
        <dbReference type="SAM" id="MobiDB-lite"/>
    </source>
</evidence>